<evidence type="ECO:0000259" key="20">
    <source>
        <dbReference type="PROSITE" id="PS50110"/>
    </source>
</evidence>
<dbReference type="FunFam" id="3.30.565.10:FF:000010">
    <property type="entry name" value="Sensor histidine kinase RcsC"/>
    <property type="match status" value="1"/>
</dbReference>
<dbReference type="Gene3D" id="3.30.450.20">
    <property type="entry name" value="PAS domain"/>
    <property type="match status" value="1"/>
</dbReference>
<proteinExistence type="predicted"/>
<evidence type="ECO:0000313" key="23">
    <source>
        <dbReference type="Proteomes" id="UP000196125"/>
    </source>
</evidence>
<keyword evidence="14" id="KW-0904">Protein phosphatase</keyword>
<dbReference type="CDD" id="cd00082">
    <property type="entry name" value="HisKA"/>
    <property type="match status" value="1"/>
</dbReference>
<dbReference type="InterPro" id="IPR003594">
    <property type="entry name" value="HATPase_dom"/>
</dbReference>
<evidence type="ECO:0000256" key="7">
    <source>
        <dbReference type="ARBA" id="ARBA00022553"/>
    </source>
</evidence>
<evidence type="ECO:0000256" key="16">
    <source>
        <dbReference type="ARBA" id="ARBA00023012"/>
    </source>
</evidence>
<evidence type="ECO:0000256" key="15">
    <source>
        <dbReference type="ARBA" id="ARBA00022989"/>
    </source>
</evidence>
<evidence type="ECO:0000256" key="12">
    <source>
        <dbReference type="ARBA" id="ARBA00022801"/>
    </source>
</evidence>
<keyword evidence="6" id="KW-0997">Cell inner membrane</keyword>
<dbReference type="InterPro" id="IPR011006">
    <property type="entry name" value="CheY-like_superfamily"/>
</dbReference>
<dbReference type="Gene3D" id="3.30.450.220">
    <property type="entry name" value="LuxQ periplasmic domain, N-terminal subdomain"/>
    <property type="match status" value="1"/>
</dbReference>
<dbReference type="SUPFAM" id="SSF103190">
    <property type="entry name" value="Sensory domain-like"/>
    <property type="match status" value="1"/>
</dbReference>
<accession>A0A1Y6IT99</accession>
<evidence type="ECO:0000256" key="6">
    <source>
        <dbReference type="ARBA" id="ARBA00022519"/>
    </source>
</evidence>
<dbReference type="InterPro" id="IPR035965">
    <property type="entry name" value="PAS-like_dom_sf"/>
</dbReference>
<evidence type="ECO:0000256" key="8">
    <source>
        <dbReference type="ARBA" id="ARBA00022679"/>
    </source>
</evidence>
<dbReference type="GO" id="GO:0004721">
    <property type="term" value="F:phosphoprotein phosphatase activity"/>
    <property type="evidence" value="ECO:0007669"/>
    <property type="project" value="UniProtKB-KW"/>
</dbReference>
<dbReference type="PANTHER" id="PTHR43047:SF64">
    <property type="entry name" value="HISTIDINE KINASE CONTAINING CHEY-HOMOLOGOUS RECEIVER DOMAIN AND PAS DOMAIN-RELATED"/>
    <property type="match status" value="1"/>
</dbReference>
<keyword evidence="13" id="KW-0067">ATP-binding</keyword>
<feature type="domain" description="Response regulatory" evidence="20">
    <location>
        <begin position="731"/>
        <end position="846"/>
    </location>
</feature>
<dbReference type="Gene3D" id="3.30.565.10">
    <property type="entry name" value="Histidine kinase-like ATPase, C-terminal domain"/>
    <property type="match status" value="1"/>
</dbReference>
<feature type="domain" description="Histidine kinase" evidence="19">
    <location>
        <begin position="485"/>
        <end position="705"/>
    </location>
</feature>
<protein>
    <recommendedName>
        <fullName evidence="4">Autoinducer 2 sensor kinase/phosphatase LuxQ</fullName>
        <ecNumber evidence="3">2.7.13.3</ecNumber>
    </recommendedName>
</protein>
<dbReference type="GO" id="GO:0005524">
    <property type="term" value="F:ATP binding"/>
    <property type="evidence" value="ECO:0007669"/>
    <property type="project" value="UniProtKB-KW"/>
</dbReference>
<dbReference type="Proteomes" id="UP000196125">
    <property type="component" value="Unassembled WGS sequence"/>
</dbReference>
<dbReference type="EC" id="2.7.13.3" evidence="3"/>
<dbReference type="InterPro" id="IPR036890">
    <property type="entry name" value="HATPase_C_sf"/>
</dbReference>
<dbReference type="Pfam" id="PF02518">
    <property type="entry name" value="HATPase_c"/>
    <property type="match status" value="1"/>
</dbReference>
<evidence type="ECO:0000313" key="22">
    <source>
        <dbReference type="EMBL" id="SMS00864.1"/>
    </source>
</evidence>
<dbReference type="Pfam" id="PF09308">
    <property type="entry name" value="LuxQ-periplasm"/>
    <property type="match status" value="1"/>
</dbReference>
<dbReference type="SUPFAM" id="SSF55785">
    <property type="entry name" value="PYP-like sensor domain (PAS domain)"/>
    <property type="match status" value="1"/>
</dbReference>
<keyword evidence="10" id="KW-0547">Nucleotide-binding</keyword>
<dbReference type="PRINTS" id="PR00344">
    <property type="entry name" value="BCTRLSENSOR"/>
</dbReference>
<evidence type="ECO:0000256" key="11">
    <source>
        <dbReference type="ARBA" id="ARBA00022777"/>
    </source>
</evidence>
<organism evidence="22 23">
    <name type="scientific">Vibrio mangrovi</name>
    <dbReference type="NCBI Taxonomy" id="474394"/>
    <lineage>
        <taxon>Bacteria</taxon>
        <taxon>Pseudomonadati</taxon>
        <taxon>Pseudomonadota</taxon>
        <taxon>Gammaproteobacteria</taxon>
        <taxon>Vibrionales</taxon>
        <taxon>Vibrionaceae</taxon>
        <taxon>Vibrio</taxon>
    </lineage>
</organism>
<dbReference type="AlphaFoldDB" id="A0A1Y6IT99"/>
<evidence type="ECO:0000256" key="1">
    <source>
        <dbReference type="ARBA" id="ARBA00000085"/>
    </source>
</evidence>
<keyword evidence="15 18" id="KW-1133">Transmembrane helix</keyword>
<keyword evidence="8 22" id="KW-0808">Transferase</keyword>
<dbReference type="Pfam" id="PF00512">
    <property type="entry name" value="HisKA"/>
    <property type="match status" value="1"/>
</dbReference>
<dbReference type="CDD" id="cd16922">
    <property type="entry name" value="HATPase_EvgS-ArcB-TorS-like"/>
    <property type="match status" value="1"/>
</dbReference>
<keyword evidence="5" id="KW-1003">Cell membrane</keyword>
<dbReference type="InterPro" id="IPR029151">
    <property type="entry name" value="Sensor-like_sf"/>
</dbReference>
<dbReference type="SUPFAM" id="SSF52172">
    <property type="entry name" value="CheY-like"/>
    <property type="match status" value="1"/>
</dbReference>
<sequence length="862" mass="97569">MNVRPSSIRQKQKIATYFTRAITIIIGILTFGVLFQSYQISSQLITQEVQRTASQTSGLVQGTVDFRLSLLKIHQDGSATNADLLHAVNLGKAQYIDQYFRSVDQLDPDNTPDVRFISGLNHILWDDGNAQFYGVVSNELESVSHRISVNNSWMMVKIPSLLDTVYALARRTPLVSNQSGELIGYFYVLFVINNNYNLIEHIRARSNSQNLVLAIGSNVLSSTLNGEESYSVQDVLFYPEHSDQLESYTVNKTELHVDENLTQLVVYAVQDNQNVFKLKRNFYYGVVFILIATILLSLILWRWLHKRIRSEIEKLVQFTHSIADRGVEHVFHGSKIEEFDLFGRALEHTFKRLSEQEKQFENLFNFSISPTILWGADGRLLRMNPAAVKQFSKENQVSTFYELKELLLPNIKKASSGETLNEVATELEGRIFRWTISPIVAESRIESVLTQGQDVTTIAEAEKQSNLARSEAERAAGARADFLARMSHEVRTPLNGILGVAQLLKESAVDEKQREQVGVLSLCSEHLLAVLNDILDFSKIEQNKFQMNPVHFHLIETVRVIERIYRPLCQEKSVELDVMTNIKDDIVVVIDQIRLNQIIFNLLNNAVKFTREGEICVLLNLNTTEEGTQFQVSVSDTGIGIEHDDLLLIFEPFIQGETTSSREYGGSGLGLSIVKNLVELMGGKVSATSQVGKGSCFEFTIPIEIEQQRSKHEHEYVEHGRSAVLFEQSPHALLVEDNKTNAYIAKAFCDRFGLRVTWVEDGKVAVETVKKTGFDLILMDNQLPGMDGIEVTDFIKHQLKLDTPVYACTADDTEETKNAFLQAGAEYILVKPIREENLHQALAHFRDHHWDPSDTKVLQSQQ</sequence>
<evidence type="ECO:0000256" key="2">
    <source>
        <dbReference type="ARBA" id="ARBA00004429"/>
    </source>
</evidence>
<dbReference type="CDD" id="cd17546">
    <property type="entry name" value="REC_hyHK_CKI1_RcsC-like"/>
    <property type="match status" value="1"/>
</dbReference>
<name>A0A1Y6IT99_9VIBR</name>
<dbReference type="InterPro" id="IPR015387">
    <property type="entry name" value="LuxQ-periplasm_dom"/>
</dbReference>
<evidence type="ECO:0000256" key="3">
    <source>
        <dbReference type="ARBA" id="ARBA00012438"/>
    </source>
</evidence>
<evidence type="ECO:0000256" key="17">
    <source>
        <dbReference type="PROSITE-ProRule" id="PRU00169"/>
    </source>
</evidence>
<gene>
    <name evidence="22" type="primary">luxQ_2</name>
    <name evidence="21" type="ORF">SBX37_17100</name>
    <name evidence="22" type="ORF">VIM7927_02135</name>
</gene>
<evidence type="ECO:0000256" key="14">
    <source>
        <dbReference type="ARBA" id="ARBA00022912"/>
    </source>
</evidence>
<dbReference type="PROSITE" id="PS50110">
    <property type="entry name" value="RESPONSE_REGULATORY"/>
    <property type="match status" value="1"/>
</dbReference>
<dbReference type="SUPFAM" id="SSF47384">
    <property type="entry name" value="Homodimeric domain of signal transducing histidine kinase"/>
    <property type="match status" value="1"/>
</dbReference>
<dbReference type="PANTHER" id="PTHR43047">
    <property type="entry name" value="TWO-COMPONENT HISTIDINE PROTEIN KINASE"/>
    <property type="match status" value="1"/>
</dbReference>
<evidence type="ECO:0000313" key="21">
    <source>
        <dbReference type="EMBL" id="MDW6004576.1"/>
    </source>
</evidence>
<comment type="subcellular location">
    <subcellularLocation>
        <location evidence="2">Cell inner membrane</location>
        <topology evidence="2">Multi-pass membrane protein</topology>
    </subcellularLocation>
</comment>
<dbReference type="OrthoDB" id="9810730at2"/>
<reference evidence="21 24" key="2">
    <citation type="submission" date="2023-11" db="EMBL/GenBank/DDBJ databases">
        <title>Plant-associative lifestyle of Vibrio porteresiae and its evolutionary dynamics.</title>
        <authorList>
            <person name="Rameshkumar N."/>
            <person name="Kirti K."/>
        </authorList>
    </citation>
    <scope>NUCLEOTIDE SEQUENCE [LARGE SCALE GENOMIC DNA]</scope>
    <source>
        <strain evidence="21 24">MSSRF38</strain>
    </source>
</reference>
<dbReference type="InterPro" id="IPR001789">
    <property type="entry name" value="Sig_transdc_resp-reg_receiver"/>
</dbReference>
<dbReference type="InterPro" id="IPR004358">
    <property type="entry name" value="Sig_transdc_His_kin-like_C"/>
</dbReference>
<dbReference type="Gene3D" id="2.20.20.100">
    <property type="entry name" value="LuxQ periplasmic domain, C-terminal subdomain"/>
    <property type="match status" value="1"/>
</dbReference>
<dbReference type="SMART" id="SM00388">
    <property type="entry name" value="HisKA"/>
    <property type="match status" value="1"/>
</dbReference>
<reference evidence="22 23" key="1">
    <citation type="submission" date="2017-05" db="EMBL/GenBank/DDBJ databases">
        <authorList>
            <person name="Song R."/>
            <person name="Chenine A.L."/>
            <person name="Ruprecht R.M."/>
        </authorList>
    </citation>
    <scope>NUCLEOTIDE SEQUENCE [LARGE SCALE GENOMIC DNA]</scope>
    <source>
        <strain evidence="22 23">CECT 7927</strain>
    </source>
</reference>
<evidence type="ECO:0000256" key="5">
    <source>
        <dbReference type="ARBA" id="ARBA00022475"/>
    </source>
</evidence>
<dbReference type="EMBL" id="JAWRCO010000002">
    <property type="protein sequence ID" value="MDW6004576.1"/>
    <property type="molecule type" value="Genomic_DNA"/>
</dbReference>
<dbReference type="SMART" id="SM00387">
    <property type="entry name" value="HATPase_c"/>
    <property type="match status" value="1"/>
</dbReference>
<keyword evidence="18" id="KW-0472">Membrane</keyword>
<dbReference type="InterPro" id="IPR043056">
    <property type="entry name" value="LuxQ-periplasm_N"/>
</dbReference>
<keyword evidence="11 22" id="KW-0418">Kinase</keyword>
<dbReference type="InterPro" id="IPR005467">
    <property type="entry name" value="His_kinase_dom"/>
</dbReference>
<dbReference type="SMART" id="SM00448">
    <property type="entry name" value="REC"/>
    <property type="match status" value="1"/>
</dbReference>
<evidence type="ECO:0000256" key="10">
    <source>
        <dbReference type="ARBA" id="ARBA00022741"/>
    </source>
</evidence>
<keyword evidence="9 18" id="KW-0812">Transmembrane</keyword>
<feature type="transmembrane region" description="Helical" evidence="18">
    <location>
        <begin position="282"/>
        <end position="304"/>
    </location>
</feature>
<dbReference type="GO" id="GO:0005886">
    <property type="term" value="C:plasma membrane"/>
    <property type="evidence" value="ECO:0007669"/>
    <property type="project" value="UniProtKB-SubCell"/>
</dbReference>
<dbReference type="SUPFAM" id="SSF55874">
    <property type="entry name" value="ATPase domain of HSP90 chaperone/DNA topoisomerase II/histidine kinase"/>
    <property type="match status" value="1"/>
</dbReference>
<dbReference type="InterPro" id="IPR036097">
    <property type="entry name" value="HisK_dim/P_sf"/>
</dbReference>
<dbReference type="RefSeq" id="WP_087480915.1">
    <property type="nucleotide sequence ID" value="NZ_AP024884.1"/>
</dbReference>
<evidence type="ECO:0000256" key="4">
    <source>
        <dbReference type="ARBA" id="ARBA00019468"/>
    </source>
</evidence>
<evidence type="ECO:0000256" key="13">
    <source>
        <dbReference type="ARBA" id="ARBA00022840"/>
    </source>
</evidence>
<dbReference type="Proteomes" id="UP001283366">
    <property type="component" value="Unassembled WGS sequence"/>
</dbReference>
<dbReference type="Gene3D" id="1.10.287.130">
    <property type="match status" value="1"/>
</dbReference>
<dbReference type="EMBL" id="FXXI01000003">
    <property type="protein sequence ID" value="SMS00864.1"/>
    <property type="molecule type" value="Genomic_DNA"/>
</dbReference>
<dbReference type="Pfam" id="PF00072">
    <property type="entry name" value="Response_reg"/>
    <property type="match status" value="1"/>
</dbReference>
<feature type="transmembrane region" description="Helical" evidence="18">
    <location>
        <begin position="21"/>
        <end position="38"/>
    </location>
</feature>
<evidence type="ECO:0000313" key="24">
    <source>
        <dbReference type="Proteomes" id="UP001283366"/>
    </source>
</evidence>
<comment type="catalytic activity">
    <reaction evidence="1">
        <text>ATP + protein L-histidine = ADP + protein N-phospho-L-histidine.</text>
        <dbReference type="EC" id="2.7.13.3"/>
    </reaction>
</comment>
<dbReference type="InterPro" id="IPR003661">
    <property type="entry name" value="HisK_dim/P_dom"/>
</dbReference>
<feature type="modified residue" description="4-aspartylphosphate" evidence="17">
    <location>
        <position position="780"/>
    </location>
</feature>
<keyword evidence="12" id="KW-0378">Hydrolase</keyword>
<evidence type="ECO:0000259" key="19">
    <source>
        <dbReference type="PROSITE" id="PS50109"/>
    </source>
</evidence>
<keyword evidence="7 17" id="KW-0597">Phosphoprotein</keyword>
<evidence type="ECO:0000256" key="18">
    <source>
        <dbReference type="SAM" id="Phobius"/>
    </source>
</evidence>
<dbReference type="Gene3D" id="3.40.50.2300">
    <property type="match status" value="1"/>
</dbReference>
<evidence type="ECO:0000256" key="9">
    <source>
        <dbReference type="ARBA" id="ARBA00022692"/>
    </source>
</evidence>
<dbReference type="GO" id="GO:0000155">
    <property type="term" value="F:phosphorelay sensor kinase activity"/>
    <property type="evidence" value="ECO:0007669"/>
    <property type="project" value="InterPro"/>
</dbReference>
<keyword evidence="16" id="KW-0902">Two-component regulatory system</keyword>
<keyword evidence="24" id="KW-1185">Reference proteome</keyword>
<dbReference type="PROSITE" id="PS50109">
    <property type="entry name" value="HIS_KIN"/>
    <property type="match status" value="1"/>
</dbReference>